<dbReference type="SUPFAM" id="SSF54593">
    <property type="entry name" value="Glyoxalase/Bleomycin resistance protein/Dihydroxybiphenyl dioxygenase"/>
    <property type="match status" value="1"/>
</dbReference>
<dbReference type="InterPro" id="IPR037523">
    <property type="entry name" value="VOC_core"/>
</dbReference>
<feature type="domain" description="VOC" evidence="1">
    <location>
        <begin position="15"/>
        <end position="136"/>
    </location>
</feature>
<evidence type="ECO:0000313" key="3">
    <source>
        <dbReference type="Proteomes" id="UP001230426"/>
    </source>
</evidence>
<dbReference type="EMBL" id="JAUSRB010000002">
    <property type="protein sequence ID" value="MDP9864547.1"/>
    <property type="molecule type" value="Genomic_DNA"/>
</dbReference>
<dbReference type="PROSITE" id="PS51819">
    <property type="entry name" value="VOC"/>
    <property type="match status" value="1"/>
</dbReference>
<organism evidence="2 3">
    <name type="scientific">Streptosporangium brasiliense</name>
    <dbReference type="NCBI Taxonomy" id="47480"/>
    <lineage>
        <taxon>Bacteria</taxon>
        <taxon>Bacillati</taxon>
        <taxon>Actinomycetota</taxon>
        <taxon>Actinomycetes</taxon>
        <taxon>Streptosporangiales</taxon>
        <taxon>Streptosporangiaceae</taxon>
        <taxon>Streptosporangium</taxon>
    </lineage>
</organism>
<dbReference type="Pfam" id="PF00903">
    <property type="entry name" value="Glyoxalase"/>
    <property type="match status" value="1"/>
</dbReference>
<evidence type="ECO:0000259" key="1">
    <source>
        <dbReference type="PROSITE" id="PS51819"/>
    </source>
</evidence>
<dbReference type="PANTHER" id="PTHR34109">
    <property type="entry name" value="BNAUNNG04460D PROTEIN-RELATED"/>
    <property type="match status" value="1"/>
</dbReference>
<reference evidence="2 3" key="1">
    <citation type="submission" date="2023-07" db="EMBL/GenBank/DDBJ databases">
        <title>Sequencing the genomes of 1000 actinobacteria strains.</title>
        <authorList>
            <person name="Klenk H.-P."/>
        </authorList>
    </citation>
    <scope>NUCLEOTIDE SEQUENCE [LARGE SCALE GENOMIC DNA]</scope>
    <source>
        <strain evidence="2 3">DSM 44109</strain>
    </source>
</reference>
<dbReference type="Proteomes" id="UP001230426">
    <property type="component" value="Unassembled WGS sequence"/>
</dbReference>
<comment type="caution">
    <text evidence="2">The sequence shown here is derived from an EMBL/GenBank/DDBJ whole genome shotgun (WGS) entry which is preliminary data.</text>
</comment>
<proteinExistence type="predicted"/>
<sequence length="138" mass="14367">MTQTNSAGAHAATGTPSVWTCLTYRDVRAASAFLVEAFGFVERASYGDSETVRHAELVWPAGNGGVMLGPAGAGNECGQPVGTGSTYVVVDELDALFARATAAGARVVRGIRDEDYGGRGFTVRDPEGALWSFGTYQG</sequence>
<dbReference type="RefSeq" id="WP_306862541.1">
    <property type="nucleotide sequence ID" value="NZ_JAUSRB010000002.1"/>
</dbReference>
<gene>
    <name evidence="2" type="ORF">J2S55_003813</name>
</gene>
<dbReference type="PANTHER" id="PTHR34109:SF1">
    <property type="entry name" value="VOC DOMAIN-CONTAINING PROTEIN"/>
    <property type="match status" value="1"/>
</dbReference>
<accession>A0ABT9R6R0</accession>
<dbReference type="Gene3D" id="3.30.720.120">
    <property type="match status" value="1"/>
</dbReference>
<dbReference type="InterPro" id="IPR029068">
    <property type="entry name" value="Glyas_Bleomycin-R_OHBP_Dase"/>
</dbReference>
<dbReference type="Gene3D" id="3.30.720.110">
    <property type="match status" value="1"/>
</dbReference>
<keyword evidence="3" id="KW-1185">Reference proteome</keyword>
<dbReference type="InterPro" id="IPR004360">
    <property type="entry name" value="Glyas_Fos-R_dOase_dom"/>
</dbReference>
<protein>
    <submittedName>
        <fullName evidence="2">Glyoxalase superfamily protein PhnB</fullName>
    </submittedName>
</protein>
<evidence type="ECO:0000313" key="2">
    <source>
        <dbReference type="EMBL" id="MDP9864547.1"/>
    </source>
</evidence>
<name>A0ABT9R6R0_9ACTN</name>